<evidence type="ECO:0000256" key="2">
    <source>
        <dbReference type="ARBA" id="ARBA00049106"/>
    </source>
</evidence>
<proteinExistence type="inferred from homology"/>
<keyword evidence="4" id="KW-1185">Reference proteome</keyword>
<dbReference type="EMBL" id="JAHSTP010000008">
    <property type="protein sequence ID" value="MBZ6153677.1"/>
    <property type="molecule type" value="Genomic_DNA"/>
</dbReference>
<protein>
    <submittedName>
        <fullName evidence="3">Nitroreductase family deazaflavin-dependent oxidoreductase</fullName>
    </submittedName>
</protein>
<comment type="caution">
    <text evidence="3">The sequence shown here is derived from an EMBL/GenBank/DDBJ whole genome shotgun (WGS) entry which is preliminary data.</text>
</comment>
<sequence length="147" mass="16520">MTDSGFDPQDNAPFNERVISEFRANKGRVNRAWLDKDLVLITTTGAKSGKPRVNPLVYVADGDRVVVAASNSGLDRHPAWYFNVRANPELTVERGEETYRAVASELTGPERDTWYARLTEADPAFTTYETRTSRRIPVFRLVRTTGA</sequence>
<evidence type="ECO:0000313" key="3">
    <source>
        <dbReference type="EMBL" id="MBZ6153677.1"/>
    </source>
</evidence>
<dbReference type="Gene3D" id="2.30.110.10">
    <property type="entry name" value="Electron Transport, Fmn-binding Protein, Chain A"/>
    <property type="match status" value="1"/>
</dbReference>
<accession>A0ABS7W6T3</accession>
<dbReference type="PANTHER" id="PTHR39428">
    <property type="entry name" value="F420H(2)-DEPENDENT QUINONE REDUCTASE RV1261C"/>
    <property type="match status" value="1"/>
</dbReference>
<dbReference type="InterPro" id="IPR012349">
    <property type="entry name" value="Split_barrel_FMN-bd"/>
</dbReference>
<reference evidence="3 4" key="1">
    <citation type="submission" date="2021-06" db="EMBL/GenBank/DDBJ databases">
        <title>Ecological speciation of a Streptomyces species isolated from different habitats and geographic origins.</title>
        <authorList>
            <person name="Wang J."/>
        </authorList>
    </citation>
    <scope>NUCLEOTIDE SEQUENCE [LARGE SCALE GENOMIC DNA]</scope>
    <source>
        <strain evidence="3 4">FXJ8.012</strain>
    </source>
</reference>
<dbReference type="RefSeq" id="WP_224286856.1">
    <property type="nucleotide sequence ID" value="NZ_BNEF01000005.1"/>
</dbReference>
<evidence type="ECO:0000256" key="1">
    <source>
        <dbReference type="ARBA" id="ARBA00008710"/>
    </source>
</evidence>
<dbReference type="NCBIfam" id="TIGR00026">
    <property type="entry name" value="hi_GC_TIGR00026"/>
    <property type="match status" value="1"/>
</dbReference>
<evidence type="ECO:0000313" key="4">
    <source>
        <dbReference type="Proteomes" id="UP000758701"/>
    </source>
</evidence>
<gene>
    <name evidence="3" type="ORF">KVH32_21320</name>
</gene>
<comment type="similarity">
    <text evidence="1">Belongs to the F420H(2)-dependent quinone reductase family.</text>
</comment>
<name>A0ABS7W6T3_STROV</name>
<dbReference type="SUPFAM" id="SSF50475">
    <property type="entry name" value="FMN-binding split barrel"/>
    <property type="match status" value="1"/>
</dbReference>
<organism evidence="3 4">
    <name type="scientific">Streptomyces olivaceus</name>
    <dbReference type="NCBI Taxonomy" id="47716"/>
    <lineage>
        <taxon>Bacteria</taxon>
        <taxon>Bacillati</taxon>
        <taxon>Actinomycetota</taxon>
        <taxon>Actinomycetes</taxon>
        <taxon>Kitasatosporales</taxon>
        <taxon>Streptomycetaceae</taxon>
        <taxon>Streptomyces</taxon>
    </lineage>
</organism>
<dbReference type="PANTHER" id="PTHR39428:SF1">
    <property type="entry name" value="F420H(2)-DEPENDENT QUINONE REDUCTASE RV1261C"/>
    <property type="match status" value="1"/>
</dbReference>
<dbReference type="Pfam" id="PF04075">
    <property type="entry name" value="F420H2_quin_red"/>
    <property type="match status" value="1"/>
</dbReference>
<comment type="catalytic activity">
    <reaction evidence="2">
        <text>oxidized coenzyme F420-(gamma-L-Glu)(n) + a quinol + H(+) = reduced coenzyme F420-(gamma-L-Glu)(n) + a quinone</text>
        <dbReference type="Rhea" id="RHEA:39663"/>
        <dbReference type="Rhea" id="RHEA-COMP:12939"/>
        <dbReference type="Rhea" id="RHEA-COMP:14378"/>
        <dbReference type="ChEBI" id="CHEBI:15378"/>
        <dbReference type="ChEBI" id="CHEBI:24646"/>
        <dbReference type="ChEBI" id="CHEBI:132124"/>
        <dbReference type="ChEBI" id="CHEBI:133980"/>
        <dbReference type="ChEBI" id="CHEBI:139511"/>
    </reaction>
</comment>
<dbReference type="Proteomes" id="UP000758701">
    <property type="component" value="Unassembled WGS sequence"/>
</dbReference>
<dbReference type="InterPro" id="IPR004378">
    <property type="entry name" value="F420H2_quin_Rdtase"/>
</dbReference>